<dbReference type="GO" id="GO:0019005">
    <property type="term" value="C:SCF ubiquitin ligase complex"/>
    <property type="evidence" value="ECO:0007669"/>
    <property type="project" value="TreeGrafter"/>
</dbReference>
<dbReference type="InterPro" id="IPR032675">
    <property type="entry name" value="LRR_dom_sf"/>
</dbReference>
<name>A0A2U1NZ77_ARTAN</name>
<dbReference type="STRING" id="35608.A0A2U1NZ77"/>
<sequence>MMKGSMETVLDCVIPFIHNGDDLNSISLVSRRFYQLDCITRKHLSVHLHYALNPSTLSKRFPFIDSLTLKGPPDFLTITLQGGAHFPQISVTPWINEICAKFECLKALHIRGLVVSDEHLALLAKTRGKDLRSLKICECEGFSEDGLVHISEYCNDLRTLCLEYNDVDGEETGEWLRELALRNTPIESLHLFLFVNYDVEILTLVAQKCSNSLVSLKVNQKPLNHLRDAFSHAVKLQDFHGAVFDKDGDYTGFKFPPSIRSLGIRHMPVTSFSSLLPYANQLRELNLTGSEKYIQCFLIERCPNLEVLNTDDVCGDMGLRVIGRVCKKLRKLTHYGDVTHMGLIALVEGCINLEYLSVRLSNISNEAIECVGTHLKNLRDFRMKIFTKAGIDNGIRAMLKGCIKLKRLTLILGDEGLTDVGLGYIGKYGHNLTYLFLNCKGVSDAGLLELSKGCPKLRKLILCDCPFSEQAVATFVFNIHSLRYVWVENGGCTVLALTRPTFTAEVLN</sequence>
<dbReference type="Pfam" id="PF18511">
    <property type="entry name" value="F-box_5"/>
    <property type="match status" value="1"/>
</dbReference>
<dbReference type="GO" id="GO:0031146">
    <property type="term" value="P:SCF-dependent proteasomal ubiquitin-dependent protein catabolic process"/>
    <property type="evidence" value="ECO:0007669"/>
    <property type="project" value="TreeGrafter"/>
</dbReference>
<dbReference type="OrthoDB" id="550575at2759"/>
<dbReference type="Gene3D" id="1.20.1280.50">
    <property type="match status" value="1"/>
</dbReference>
<dbReference type="EMBL" id="PKPP01001944">
    <property type="protein sequence ID" value="PWA78788.1"/>
    <property type="molecule type" value="Genomic_DNA"/>
</dbReference>
<feature type="domain" description="COI1 F-box" evidence="1">
    <location>
        <begin position="4"/>
        <end position="43"/>
    </location>
</feature>
<organism evidence="2 3">
    <name type="scientific">Artemisia annua</name>
    <name type="common">Sweet wormwood</name>
    <dbReference type="NCBI Taxonomy" id="35608"/>
    <lineage>
        <taxon>Eukaryota</taxon>
        <taxon>Viridiplantae</taxon>
        <taxon>Streptophyta</taxon>
        <taxon>Embryophyta</taxon>
        <taxon>Tracheophyta</taxon>
        <taxon>Spermatophyta</taxon>
        <taxon>Magnoliopsida</taxon>
        <taxon>eudicotyledons</taxon>
        <taxon>Gunneridae</taxon>
        <taxon>Pentapetalae</taxon>
        <taxon>asterids</taxon>
        <taxon>campanulids</taxon>
        <taxon>Asterales</taxon>
        <taxon>Asteraceae</taxon>
        <taxon>Asteroideae</taxon>
        <taxon>Anthemideae</taxon>
        <taxon>Artemisiinae</taxon>
        <taxon>Artemisia</taxon>
    </lineage>
</organism>
<reference evidence="2 3" key="1">
    <citation type="journal article" date="2018" name="Mol. Plant">
        <title>The genome of Artemisia annua provides insight into the evolution of Asteraceae family and artemisinin biosynthesis.</title>
        <authorList>
            <person name="Shen Q."/>
            <person name="Zhang L."/>
            <person name="Liao Z."/>
            <person name="Wang S."/>
            <person name="Yan T."/>
            <person name="Shi P."/>
            <person name="Liu M."/>
            <person name="Fu X."/>
            <person name="Pan Q."/>
            <person name="Wang Y."/>
            <person name="Lv Z."/>
            <person name="Lu X."/>
            <person name="Zhang F."/>
            <person name="Jiang W."/>
            <person name="Ma Y."/>
            <person name="Chen M."/>
            <person name="Hao X."/>
            <person name="Li L."/>
            <person name="Tang Y."/>
            <person name="Lv G."/>
            <person name="Zhou Y."/>
            <person name="Sun X."/>
            <person name="Brodelius P.E."/>
            <person name="Rose J.K.C."/>
            <person name="Tang K."/>
        </authorList>
    </citation>
    <scope>NUCLEOTIDE SEQUENCE [LARGE SCALE GENOMIC DNA]</scope>
    <source>
        <strain evidence="3">cv. Huhao1</strain>
        <tissue evidence="2">Leaf</tissue>
    </source>
</reference>
<gene>
    <name evidence="2" type="ORF">CTI12_AA213360</name>
</gene>
<dbReference type="InterPro" id="IPR006553">
    <property type="entry name" value="Leu-rich_rpt_Cys-con_subtyp"/>
</dbReference>
<protein>
    <recommendedName>
        <fullName evidence="1">COI1 F-box domain-containing protein</fullName>
    </recommendedName>
</protein>
<evidence type="ECO:0000313" key="3">
    <source>
        <dbReference type="Proteomes" id="UP000245207"/>
    </source>
</evidence>
<evidence type="ECO:0000259" key="1">
    <source>
        <dbReference type="Pfam" id="PF18511"/>
    </source>
</evidence>
<dbReference type="Gene3D" id="3.80.10.10">
    <property type="entry name" value="Ribonuclease Inhibitor"/>
    <property type="match status" value="1"/>
</dbReference>
<comment type="caution">
    <text evidence="2">The sequence shown here is derived from an EMBL/GenBank/DDBJ whole genome shotgun (WGS) entry which is preliminary data.</text>
</comment>
<dbReference type="InterPro" id="IPR041567">
    <property type="entry name" value="COI1_F-box"/>
</dbReference>
<dbReference type="Proteomes" id="UP000245207">
    <property type="component" value="Unassembled WGS sequence"/>
</dbReference>
<keyword evidence="3" id="KW-1185">Reference proteome</keyword>
<dbReference type="AlphaFoldDB" id="A0A2U1NZ77"/>
<dbReference type="SUPFAM" id="SSF52047">
    <property type="entry name" value="RNI-like"/>
    <property type="match status" value="1"/>
</dbReference>
<dbReference type="PANTHER" id="PTHR16134:SF43">
    <property type="entry name" value="CORONATINE-INSENSITIVE PROTEIN 1"/>
    <property type="match status" value="1"/>
</dbReference>
<proteinExistence type="predicted"/>
<evidence type="ECO:0000313" key="2">
    <source>
        <dbReference type="EMBL" id="PWA78788.1"/>
    </source>
</evidence>
<accession>A0A2U1NZ77</accession>
<dbReference type="PANTHER" id="PTHR16134">
    <property type="entry name" value="F-BOX/TPR REPEAT PROTEIN POF3"/>
    <property type="match status" value="1"/>
</dbReference>
<dbReference type="SMART" id="SM00367">
    <property type="entry name" value="LRR_CC"/>
    <property type="match status" value="5"/>
</dbReference>